<evidence type="ECO:0000313" key="2">
    <source>
        <dbReference type="Proteomes" id="UP001629288"/>
    </source>
</evidence>
<evidence type="ECO:0000313" key="1">
    <source>
        <dbReference type="EMBL" id="MFM0443325.1"/>
    </source>
</evidence>
<dbReference type="RefSeq" id="WP_408127041.1">
    <property type="nucleotide sequence ID" value="NZ_JAQQDH010000001.1"/>
</dbReference>
<keyword evidence="2" id="KW-1185">Reference proteome</keyword>
<dbReference type="EMBL" id="JAQQDH010000001">
    <property type="protein sequence ID" value="MFM0443325.1"/>
    <property type="molecule type" value="Genomic_DNA"/>
</dbReference>
<comment type="caution">
    <text evidence="1">The sequence shown here is derived from an EMBL/GenBank/DDBJ whole genome shotgun (WGS) entry which is preliminary data.</text>
</comment>
<accession>A0ABW9BZQ3</accession>
<dbReference type="Proteomes" id="UP001629288">
    <property type="component" value="Unassembled WGS sequence"/>
</dbReference>
<name>A0ABW9BZQ3_9BURK</name>
<organism evidence="1 2">
    <name type="scientific">Paraburkholderia strydomiana</name>
    <dbReference type="NCBI Taxonomy" id="1245417"/>
    <lineage>
        <taxon>Bacteria</taxon>
        <taxon>Pseudomonadati</taxon>
        <taxon>Pseudomonadota</taxon>
        <taxon>Betaproteobacteria</taxon>
        <taxon>Burkholderiales</taxon>
        <taxon>Burkholderiaceae</taxon>
        <taxon>Paraburkholderia</taxon>
    </lineage>
</organism>
<dbReference type="Pfam" id="PF12686">
    <property type="entry name" value="DUF3800"/>
    <property type="match status" value="1"/>
</dbReference>
<reference evidence="1 2" key="1">
    <citation type="journal article" date="2024" name="Chem. Sci.">
        <title>Discovery of megapolipeptins by genome mining of a Burkholderiales bacteria collection.</title>
        <authorList>
            <person name="Paulo B.S."/>
            <person name="Recchia M.J.J."/>
            <person name="Lee S."/>
            <person name="Fergusson C.H."/>
            <person name="Romanowski S.B."/>
            <person name="Hernandez A."/>
            <person name="Krull N."/>
            <person name="Liu D.Y."/>
            <person name="Cavanagh H."/>
            <person name="Bos A."/>
            <person name="Gray C.A."/>
            <person name="Murphy B.T."/>
            <person name="Linington R.G."/>
            <person name="Eustaquio A.S."/>
        </authorList>
    </citation>
    <scope>NUCLEOTIDE SEQUENCE [LARGE SCALE GENOMIC DNA]</scope>
    <source>
        <strain evidence="1 2">RL17-379-BIB-C</strain>
    </source>
</reference>
<gene>
    <name evidence="1" type="ORF">PQR00_06970</name>
</gene>
<protein>
    <submittedName>
        <fullName evidence="1">DUF3800 domain-containing protein</fullName>
    </submittedName>
</protein>
<sequence length="381" mass="42796">MSTSEDLPEVGENQVLAPVEGEQEAVVDPAEKKAQRVSKEKRELIDSLASGDFTTQRARVAYILNMYPSARNSDIVLALKYWAEFQPAFFNPEGIKPEHLFELEHVPLLVRARAKIQNEYELFQADGKVRRRRRGLEGEMREAVLEDAAPRQTLQVFADETGKTEAHLIVGAVWVLNGRAVFDVTQAINTWKASSTFAKRELHFARFGKGDIDAIADYLTVIEANREYLSFKLIAVRRENLRRSIEDAVQRLHEFMLLKGLEHEVSSGRVGLPRDVTVTLDEEQSLDQIALEGMKQRIHVGLQNRHGDTLTLESIVAVSSKNSALVQLADVVAGSANRRLNFTGARNHKDEIADLVIGRLGIELDSDERDADLDATVMFRI</sequence>
<dbReference type="InterPro" id="IPR024524">
    <property type="entry name" value="DUF3800"/>
</dbReference>
<proteinExistence type="predicted"/>